<dbReference type="GO" id="GO:0010181">
    <property type="term" value="F:FMN binding"/>
    <property type="evidence" value="ECO:0007669"/>
    <property type="project" value="InterPro"/>
</dbReference>
<dbReference type="InterPro" id="IPR008254">
    <property type="entry name" value="Flavodoxin/NO_synth"/>
</dbReference>
<dbReference type="STRING" id="349307.Mthe_1261"/>
<comment type="similarity">
    <text evidence="2">Belongs to the SsuE family. Isf subfamily.</text>
</comment>
<dbReference type="GO" id="GO:0016020">
    <property type="term" value="C:membrane"/>
    <property type="evidence" value="ECO:0007669"/>
    <property type="project" value="TreeGrafter"/>
</dbReference>
<evidence type="ECO:0000313" key="4">
    <source>
        <dbReference type="EMBL" id="ABK15040.1"/>
    </source>
</evidence>
<reference evidence="4 5" key="1">
    <citation type="submission" date="2006-10" db="EMBL/GenBank/DDBJ databases">
        <title>Complete sequence of Methanosaeta thermophila PT.</title>
        <authorList>
            <consortium name="US DOE Joint Genome Institute"/>
            <person name="Copeland A."/>
            <person name="Lucas S."/>
            <person name="Lapidus A."/>
            <person name="Barry K."/>
            <person name="Detter J.C."/>
            <person name="Glavina del Rio T."/>
            <person name="Hammon N."/>
            <person name="Israni S."/>
            <person name="Pitluck S."/>
            <person name="Chain P."/>
            <person name="Malfatti S."/>
            <person name="Shin M."/>
            <person name="Vergez L."/>
            <person name="Schmutz J."/>
            <person name="Larimer F."/>
            <person name="Land M."/>
            <person name="Hauser L."/>
            <person name="Kyrpides N."/>
            <person name="Kim E."/>
            <person name="Smith K.S."/>
            <person name="Ingram-Smith C."/>
            <person name="Richardson P."/>
        </authorList>
    </citation>
    <scope>NUCLEOTIDE SEQUENCE [LARGE SCALE GENOMIC DNA]</scope>
    <source>
        <strain evidence="5">DSM 6194 / JCM 14653 / NBRC 101360 / PT</strain>
    </source>
</reference>
<dbReference type="GO" id="GO:0003955">
    <property type="term" value="F:NAD(P)H dehydrogenase (quinone) activity"/>
    <property type="evidence" value="ECO:0007669"/>
    <property type="project" value="TreeGrafter"/>
</dbReference>
<sequence>MARILVAYYSRTGNTEKMARAVAEGAKDAGADVDLKRVEDVEPDDLKSADGIVIGSPTYYGLMSAEVKQLFDRSAKVRGKLENKIGAAFTSSASIEGGNQTTLLSIIQAMMIHGMVVAGDPMETGGHYGAIAIGSPDDNSLRTCRKLGERVAMLAEKICR</sequence>
<comment type="cofactor">
    <cofactor evidence="1">
        <name>[4Fe-4S] cluster</name>
        <dbReference type="ChEBI" id="CHEBI:49883"/>
    </cofactor>
</comment>
<dbReference type="InterPro" id="IPR029039">
    <property type="entry name" value="Flavoprotein-like_sf"/>
</dbReference>
<dbReference type="AlphaFoldDB" id="A0B8L6"/>
<gene>
    <name evidence="4" type="ordered locus">Mthe_1261</name>
</gene>
<evidence type="ECO:0000259" key="3">
    <source>
        <dbReference type="PROSITE" id="PS50902"/>
    </source>
</evidence>
<evidence type="ECO:0000256" key="1">
    <source>
        <dbReference type="ARBA" id="ARBA00001966"/>
    </source>
</evidence>
<proteinExistence type="inferred from homology"/>
<evidence type="ECO:0000313" key="5">
    <source>
        <dbReference type="Proteomes" id="UP000000674"/>
    </source>
</evidence>
<dbReference type="InterPro" id="IPR005025">
    <property type="entry name" value="FMN_Rdtase-like_dom"/>
</dbReference>
<dbReference type="PANTHER" id="PTHR30546:SF23">
    <property type="entry name" value="FLAVOPROTEIN-LIKE PROTEIN YCP4-RELATED"/>
    <property type="match status" value="1"/>
</dbReference>
<keyword evidence="5" id="KW-1185">Reference proteome</keyword>
<dbReference type="HOGENOM" id="CLU_051402_2_0_2"/>
<dbReference type="KEGG" id="mtp:Mthe_1261"/>
<feature type="domain" description="Flavodoxin-like" evidence="3">
    <location>
        <begin position="4"/>
        <end position="152"/>
    </location>
</feature>
<dbReference type="GeneID" id="4462547"/>
<name>A0B8L6_METTP</name>
<dbReference type="SUPFAM" id="SSF52218">
    <property type="entry name" value="Flavoproteins"/>
    <property type="match status" value="1"/>
</dbReference>
<dbReference type="EMBL" id="CP000477">
    <property type="protein sequence ID" value="ABK15040.1"/>
    <property type="molecule type" value="Genomic_DNA"/>
</dbReference>
<dbReference type="Pfam" id="PF03358">
    <property type="entry name" value="FMN_red"/>
    <property type="match status" value="1"/>
</dbReference>
<protein>
    <submittedName>
        <fullName evidence="4">Flavodoxin/nitric oxide synthase</fullName>
    </submittedName>
</protein>
<dbReference type="Gene3D" id="3.40.50.360">
    <property type="match status" value="1"/>
</dbReference>
<evidence type="ECO:0000256" key="2">
    <source>
        <dbReference type="ARBA" id="ARBA00038292"/>
    </source>
</evidence>
<dbReference type="PROSITE" id="PS50902">
    <property type="entry name" value="FLAVODOXIN_LIKE"/>
    <property type="match status" value="1"/>
</dbReference>
<accession>A0B8L6</accession>
<dbReference type="PANTHER" id="PTHR30546">
    <property type="entry name" value="FLAVODOXIN-RELATED PROTEIN WRBA-RELATED"/>
    <property type="match status" value="1"/>
</dbReference>
<organism evidence="4 5">
    <name type="scientific">Methanothrix thermoacetophila (strain DSM 6194 / JCM 14653 / NBRC 101360 / PT)</name>
    <name type="common">Methanosaeta thermophila</name>
    <dbReference type="NCBI Taxonomy" id="349307"/>
    <lineage>
        <taxon>Archaea</taxon>
        <taxon>Methanobacteriati</taxon>
        <taxon>Methanobacteriota</taxon>
        <taxon>Stenosarchaea group</taxon>
        <taxon>Methanomicrobia</taxon>
        <taxon>Methanotrichales</taxon>
        <taxon>Methanotrichaceae</taxon>
        <taxon>Methanothrix</taxon>
    </lineage>
</organism>
<dbReference type="Proteomes" id="UP000000674">
    <property type="component" value="Chromosome"/>
</dbReference>
<dbReference type="RefSeq" id="WP_011696432.1">
    <property type="nucleotide sequence ID" value="NC_008553.1"/>
</dbReference>